<accession>A0A916TLV0</accession>
<dbReference type="PANTHER" id="PTHR28259:SF1">
    <property type="entry name" value="FLUORIDE EXPORT PROTEIN 1-RELATED"/>
    <property type="match status" value="1"/>
</dbReference>
<gene>
    <name evidence="12 13" type="primary">crcB</name>
    <name evidence="12" type="synonym">fluC</name>
    <name evidence="13" type="ORF">GCM10011316_32870</name>
</gene>
<feature type="transmembrane region" description="Helical" evidence="12">
    <location>
        <begin position="100"/>
        <end position="124"/>
    </location>
</feature>
<name>A0A916TLV0_9HYPH</name>
<dbReference type="GO" id="GO:0140114">
    <property type="term" value="P:cellular detoxification of fluoride"/>
    <property type="evidence" value="ECO:0007669"/>
    <property type="project" value="UniProtKB-UniRule"/>
</dbReference>
<dbReference type="InterPro" id="IPR003691">
    <property type="entry name" value="FluC"/>
</dbReference>
<protein>
    <recommendedName>
        <fullName evidence="12">Fluoride-specific ion channel FluC</fullName>
    </recommendedName>
</protein>
<evidence type="ECO:0000256" key="6">
    <source>
        <dbReference type="ARBA" id="ARBA00023053"/>
    </source>
</evidence>
<keyword evidence="14" id="KW-1185">Reference proteome</keyword>
<keyword evidence="4 12" id="KW-0812">Transmembrane</keyword>
<keyword evidence="9 12" id="KW-0407">Ion channel</keyword>
<evidence type="ECO:0000256" key="9">
    <source>
        <dbReference type="ARBA" id="ARBA00023303"/>
    </source>
</evidence>
<feature type="transmembrane region" description="Helical" evidence="12">
    <location>
        <begin position="35"/>
        <end position="58"/>
    </location>
</feature>
<evidence type="ECO:0000313" key="14">
    <source>
        <dbReference type="Proteomes" id="UP000605148"/>
    </source>
</evidence>
<organism evidence="13 14">
    <name type="scientific">Roseibium aquae</name>
    <dbReference type="NCBI Taxonomy" id="1323746"/>
    <lineage>
        <taxon>Bacteria</taxon>
        <taxon>Pseudomonadati</taxon>
        <taxon>Pseudomonadota</taxon>
        <taxon>Alphaproteobacteria</taxon>
        <taxon>Hyphomicrobiales</taxon>
        <taxon>Stappiaceae</taxon>
        <taxon>Roseibium</taxon>
    </lineage>
</organism>
<evidence type="ECO:0000256" key="10">
    <source>
        <dbReference type="ARBA" id="ARBA00035120"/>
    </source>
</evidence>
<dbReference type="AlphaFoldDB" id="A0A916TLV0"/>
<feature type="transmembrane region" description="Helical" evidence="12">
    <location>
        <begin position="70"/>
        <end position="88"/>
    </location>
</feature>
<dbReference type="PANTHER" id="PTHR28259">
    <property type="entry name" value="FLUORIDE EXPORT PROTEIN 1-RELATED"/>
    <property type="match status" value="1"/>
</dbReference>
<keyword evidence="8 12" id="KW-0472">Membrane</keyword>
<sequence length="129" mass="13362">MTLPHLLLVMLGGGLGAGARYLVSAATLRVFGPGFPVGTLAVNVIGSLLMGILIGWLVRHDASHASTLRSFLATGVLGGFTTFSAFSLDTAVLWERGEITLAMIYIAVSVLLSITAVFAGLALMRSLSA</sequence>
<feature type="binding site" evidence="12">
    <location>
        <position position="81"/>
    </location>
    <ligand>
        <name>Na(+)</name>
        <dbReference type="ChEBI" id="CHEBI:29101"/>
        <note>structural</note>
    </ligand>
</feature>
<dbReference type="NCBIfam" id="NF010794">
    <property type="entry name" value="PRK14198.1"/>
    <property type="match status" value="1"/>
</dbReference>
<reference evidence="13" key="1">
    <citation type="journal article" date="2014" name="Int. J. Syst. Evol. Microbiol.">
        <title>Complete genome sequence of Corynebacterium casei LMG S-19264T (=DSM 44701T), isolated from a smear-ripened cheese.</title>
        <authorList>
            <consortium name="US DOE Joint Genome Institute (JGI-PGF)"/>
            <person name="Walter F."/>
            <person name="Albersmeier A."/>
            <person name="Kalinowski J."/>
            <person name="Ruckert C."/>
        </authorList>
    </citation>
    <scope>NUCLEOTIDE SEQUENCE</scope>
    <source>
        <strain evidence="13">CGMCC 1.12426</strain>
    </source>
</reference>
<feature type="binding site" evidence="12">
    <location>
        <position position="78"/>
    </location>
    <ligand>
        <name>Na(+)</name>
        <dbReference type="ChEBI" id="CHEBI:29101"/>
        <note>structural</note>
    </ligand>
</feature>
<keyword evidence="12" id="KW-0479">Metal-binding</keyword>
<keyword evidence="7 12" id="KW-0406">Ion transport</keyword>
<dbReference type="GO" id="GO:0005886">
    <property type="term" value="C:plasma membrane"/>
    <property type="evidence" value="ECO:0007669"/>
    <property type="project" value="UniProtKB-SubCell"/>
</dbReference>
<keyword evidence="2 12" id="KW-1003">Cell membrane</keyword>
<dbReference type="Proteomes" id="UP000605148">
    <property type="component" value="Unassembled WGS sequence"/>
</dbReference>
<dbReference type="GO" id="GO:0046872">
    <property type="term" value="F:metal ion binding"/>
    <property type="evidence" value="ECO:0007669"/>
    <property type="project" value="UniProtKB-KW"/>
</dbReference>
<evidence type="ECO:0000256" key="5">
    <source>
        <dbReference type="ARBA" id="ARBA00022989"/>
    </source>
</evidence>
<dbReference type="GO" id="GO:0062054">
    <property type="term" value="F:fluoride channel activity"/>
    <property type="evidence" value="ECO:0007669"/>
    <property type="project" value="UniProtKB-UniRule"/>
</dbReference>
<evidence type="ECO:0000313" key="13">
    <source>
        <dbReference type="EMBL" id="GGB58247.1"/>
    </source>
</evidence>
<dbReference type="NCBIfam" id="NF010791">
    <property type="entry name" value="PRK14195.1"/>
    <property type="match status" value="1"/>
</dbReference>
<proteinExistence type="inferred from homology"/>
<reference evidence="13" key="2">
    <citation type="submission" date="2020-09" db="EMBL/GenBank/DDBJ databases">
        <authorList>
            <person name="Sun Q."/>
            <person name="Zhou Y."/>
        </authorList>
    </citation>
    <scope>NUCLEOTIDE SEQUENCE</scope>
    <source>
        <strain evidence="13">CGMCC 1.12426</strain>
    </source>
</reference>
<evidence type="ECO:0000256" key="7">
    <source>
        <dbReference type="ARBA" id="ARBA00023065"/>
    </source>
</evidence>
<dbReference type="EMBL" id="BMFA01000011">
    <property type="protein sequence ID" value="GGB58247.1"/>
    <property type="molecule type" value="Genomic_DNA"/>
</dbReference>
<dbReference type="Pfam" id="PF02537">
    <property type="entry name" value="CRCB"/>
    <property type="match status" value="1"/>
</dbReference>
<evidence type="ECO:0000256" key="3">
    <source>
        <dbReference type="ARBA" id="ARBA00022519"/>
    </source>
</evidence>
<keyword evidence="12" id="KW-0813">Transport</keyword>
<evidence type="ECO:0000256" key="11">
    <source>
        <dbReference type="ARBA" id="ARBA00035585"/>
    </source>
</evidence>
<evidence type="ECO:0000256" key="4">
    <source>
        <dbReference type="ARBA" id="ARBA00022692"/>
    </source>
</evidence>
<keyword evidence="3" id="KW-0997">Cell inner membrane</keyword>
<comment type="function">
    <text evidence="12">Fluoride-specific ion channel. Important for reducing fluoride concentration in the cell, thus reducing its toxicity.</text>
</comment>
<comment type="catalytic activity">
    <reaction evidence="11">
        <text>fluoride(in) = fluoride(out)</text>
        <dbReference type="Rhea" id="RHEA:76159"/>
        <dbReference type="ChEBI" id="CHEBI:17051"/>
    </reaction>
    <physiologicalReaction direction="left-to-right" evidence="11">
        <dbReference type="Rhea" id="RHEA:76160"/>
    </physiologicalReaction>
</comment>
<comment type="caution">
    <text evidence="13">The sequence shown here is derived from an EMBL/GenBank/DDBJ whole genome shotgun (WGS) entry which is preliminary data.</text>
</comment>
<dbReference type="NCBIfam" id="NF010805">
    <property type="entry name" value="PRK14209.1"/>
    <property type="match status" value="1"/>
</dbReference>
<evidence type="ECO:0000256" key="1">
    <source>
        <dbReference type="ARBA" id="ARBA00004651"/>
    </source>
</evidence>
<evidence type="ECO:0000256" key="12">
    <source>
        <dbReference type="HAMAP-Rule" id="MF_00454"/>
    </source>
</evidence>
<dbReference type="RefSeq" id="WP_280176952.1">
    <property type="nucleotide sequence ID" value="NZ_BMFA01000011.1"/>
</dbReference>
<dbReference type="HAMAP" id="MF_00454">
    <property type="entry name" value="FluC"/>
    <property type="match status" value="1"/>
</dbReference>
<comment type="subcellular location">
    <subcellularLocation>
        <location evidence="1 12">Cell membrane</location>
        <topology evidence="1 12">Multi-pass membrane protein</topology>
    </subcellularLocation>
</comment>
<dbReference type="NCBIfam" id="TIGR00494">
    <property type="entry name" value="crcB"/>
    <property type="match status" value="1"/>
</dbReference>
<comment type="activity regulation">
    <text evidence="12">Na(+) is not transported, but it plays an essential structural role and its presence is essential for fluoride channel function.</text>
</comment>
<keyword evidence="5 12" id="KW-1133">Transmembrane helix</keyword>
<evidence type="ECO:0000256" key="2">
    <source>
        <dbReference type="ARBA" id="ARBA00022475"/>
    </source>
</evidence>
<keyword evidence="6 12" id="KW-0915">Sodium</keyword>
<evidence type="ECO:0000256" key="8">
    <source>
        <dbReference type="ARBA" id="ARBA00023136"/>
    </source>
</evidence>
<comment type="similarity">
    <text evidence="10 12">Belongs to the fluoride channel Fluc/FEX (TC 1.A.43) family.</text>
</comment>